<dbReference type="EMBL" id="LIZX01000097">
    <property type="protein sequence ID" value="KPJ65927.1"/>
    <property type="molecule type" value="Genomic_DNA"/>
</dbReference>
<protein>
    <submittedName>
        <fullName evidence="2">Uncharacterized protein</fullName>
    </submittedName>
</protein>
<comment type="caution">
    <text evidence="2">The sequence shown here is derived from an EMBL/GenBank/DDBJ whole genome shotgun (WGS) entry which is preliminary data.</text>
</comment>
<name>A0A0S7XU27_UNCSA</name>
<evidence type="ECO:0000313" key="2">
    <source>
        <dbReference type="EMBL" id="KPJ65927.1"/>
    </source>
</evidence>
<gene>
    <name evidence="2" type="ORF">AMJ44_09235</name>
</gene>
<dbReference type="Proteomes" id="UP000051861">
    <property type="component" value="Unassembled WGS sequence"/>
</dbReference>
<accession>A0A0S7XU27</accession>
<sequence length="83" mass="9440">MKKEEAKLLYGKRDFPINRLEEGKLVAEGFPPKAPACQSLADRDLPLADTVRVQGRKNGETPRKAQATKSQKEQKVRKFLFKN</sequence>
<evidence type="ECO:0000256" key="1">
    <source>
        <dbReference type="SAM" id="MobiDB-lite"/>
    </source>
</evidence>
<feature type="region of interest" description="Disordered" evidence="1">
    <location>
        <begin position="53"/>
        <end position="83"/>
    </location>
</feature>
<proteinExistence type="predicted"/>
<reference evidence="2 3" key="1">
    <citation type="journal article" date="2015" name="Microbiome">
        <title>Genomic resolution of linkages in carbon, nitrogen, and sulfur cycling among widespread estuary sediment bacteria.</title>
        <authorList>
            <person name="Baker B.J."/>
            <person name="Lazar C.S."/>
            <person name="Teske A.P."/>
            <person name="Dick G.J."/>
        </authorList>
    </citation>
    <scope>NUCLEOTIDE SEQUENCE [LARGE SCALE GENOMIC DNA]</scope>
    <source>
        <strain evidence="2">DG_54_3</strain>
    </source>
</reference>
<dbReference type="AlphaFoldDB" id="A0A0S7XU27"/>
<organism evidence="2 3">
    <name type="scientific">candidate division WOR-1 bacterium DG_54_3</name>
    <dbReference type="NCBI Taxonomy" id="1703775"/>
    <lineage>
        <taxon>Bacteria</taxon>
        <taxon>Bacillati</taxon>
        <taxon>Saganbacteria</taxon>
    </lineage>
</organism>
<evidence type="ECO:0000313" key="3">
    <source>
        <dbReference type="Proteomes" id="UP000051861"/>
    </source>
</evidence>